<name>A0A9J5ZIP6_SOLCO</name>
<comment type="caution">
    <text evidence="1">The sequence shown here is derived from an EMBL/GenBank/DDBJ whole genome shotgun (WGS) entry which is preliminary data.</text>
</comment>
<protein>
    <submittedName>
        <fullName evidence="1">Uncharacterized protein</fullName>
    </submittedName>
</protein>
<gene>
    <name evidence="1" type="ORF">H5410_023057</name>
</gene>
<evidence type="ECO:0000313" key="2">
    <source>
        <dbReference type="Proteomes" id="UP000824120"/>
    </source>
</evidence>
<sequence length="93" mass="10203">MQMGSQTKMWAVKQQVALDSKIVGNVAGDCSVLHVDSNMLVVQRRGKAFWYDFKSHATKCIPGLQMSLSLTSATLMQILQQNLMPAGYVDTGP</sequence>
<dbReference type="AlphaFoldDB" id="A0A9J5ZIP6"/>
<dbReference type="EMBL" id="JACXVP010000004">
    <property type="protein sequence ID" value="KAG5611776.1"/>
    <property type="molecule type" value="Genomic_DNA"/>
</dbReference>
<reference evidence="1 2" key="1">
    <citation type="submission" date="2020-09" db="EMBL/GenBank/DDBJ databases">
        <title>De no assembly of potato wild relative species, Solanum commersonii.</title>
        <authorList>
            <person name="Cho K."/>
        </authorList>
    </citation>
    <scope>NUCLEOTIDE SEQUENCE [LARGE SCALE GENOMIC DNA]</scope>
    <source>
        <strain evidence="1">LZ3.2</strain>
        <tissue evidence="1">Leaf</tissue>
    </source>
</reference>
<keyword evidence="2" id="KW-1185">Reference proteome</keyword>
<dbReference type="Proteomes" id="UP000824120">
    <property type="component" value="Chromosome 4"/>
</dbReference>
<proteinExistence type="predicted"/>
<accession>A0A9J5ZIP6</accession>
<evidence type="ECO:0000313" key="1">
    <source>
        <dbReference type="EMBL" id="KAG5611776.1"/>
    </source>
</evidence>
<organism evidence="1 2">
    <name type="scientific">Solanum commersonii</name>
    <name type="common">Commerson's wild potato</name>
    <name type="synonym">Commerson's nightshade</name>
    <dbReference type="NCBI Taxonomy" id="4109"/>
    <lineage>
        <taxon>Eukaryota</taxon>
        <taxon>Viridiplantae</taxon>
        <taxon>Streptophyta</taxon>
        <taxon>Embryophyta</taxon>
        <taxon>Tracheophyta</taxon>
        <taxon>Spermatophyta</taxon>
        <taxon>Magnoliopsida</taxon>
        <taxon>eudicotyledons</taxon>
        <taxon>Gunneridae</taxon>
        <taxon>Pentapetalae</taxon>
        <taxon>asterids</taxon>
        <taxon>lamiids</taxon>
        <taxon>Solanales</taxon>
        <taxon>Solanaceae</taxon>
        <taxon>Solanoideae</taxon>
        <taxon>Solaneae</taxon>
        <taxon>Solanum</taxon>
    </lineage>
</organism>